<dbReference type="HOGENOM" id="CLU_197723_0_0_1"/>
<protein>
    <submittedName>
        <fullName evidence="1">Uncharacterized protein</fullName>
    </submittedName>
</protein>
<dbReference type="AlphaFoldDB" id="A0A0C9XVJ7"/>
<dbReference type="Proteomes" id="UP000054477">
    <property type="component" value="Unassembled WGS sequence"/>
</dbReference>
<accession>A0A0C9XVJ7</accession>
<proteinExistence type="predicted"/>
<dbReference type="EMBL" id="KN838603">
    <property type="protein sequence ID" value="KIK01657.1"/>
    <property type="molecule type" value="Genomic_DNA"/>
</dbReference>
<evidence type="ECO:0000313" key="1">
    <source>
        <dbReference type="EMBL" id="KIK01657.1"/>
    </source>
</evidence>
<reference evidence="1 2" key="1">
    <citation type="submission" date="2014-04" db="EMBL/GenBank/DDBJ databases">
        <authorList>
            <consortium name="DOE Joint Genome Institute"/>
            <person name="Kuo A."/>
            <person name="Kohler A."/>
            <person name="Nagy L.G."/>
            <person name="Floudas D."/>
            <person name="Copeland A."/>
            <person name="Barry K.W."/>
            <person name="Cichocki N."/>
            <person name="Veneault-Fourrey C."/>
            <person name="LaButti K."/>
            <person name="Lindquist E.A."/>
            <person name="Lipzen A."/>
            <person name="Lundell T."/>
            <person name="Morin E."/>
            <person name="Murat C."/>
            <person name="Sun H."/>
            <person name="Tunlid A."/>
            <person name="Henrissat B."/>
            <person name="Grigoriev I.V."/>
            <person name="Hibbett D.S."/>
            <person name="Martin F."/>
            <person name="Nordberg H.P."/>
            <person name="Cantor M.N."/>
            <person name="Hua S.X."/>
        </authorList>
    </citation>
    <scope>NUCLEOTIDE SEQUENCE [LARGE SCALE GENOMIC DNA]</scope>
    <source>
        <strain evidence="1 2">LaAM-08-1</strain>
    </source>
</reference>
<organism evidence="1 2">
    <name type="scientific">Laccaria amethystina LaAM-08-1</name>
    <dbReference type="NCBI Taxonomy" id="1095629"/>
    <lineage>
        <taxon>Eukaryota</taxon>
        <taxon>Fungi</taxon>
        <taxon>Dikarya</taxon>
        <taxon>Basidiomycota</taxon>
        <taxon>Agaricomycotina</taxon>
        <taxon>Agaricomycetes</taxon>
        <taxon>Agaricomycetidae</taxon>
        <taxon>Agaricales</taxon>
        <taxon>Agaricineae</taxon>
        <taxon>Hydnangiaceae</taxon>
        <taxon>Laccaria</taxon>
    </lineage>
</organism>
<reference evidence="2" key="2">
    <citation type="submission" date="2015-01" db="EMBL/GenBank/DDBJ databases">
        <title>Evolutionary Origins and Diversification of the Mycorrhizal Mutualists.</title>
        <authorList>
            <consortium name="DOE Joint Genome Institute"/>
            <consortium name="Mycorrhizal Genomics Consortium"/>
            <person name="Kohler A."/>
            <person name="Kuo A."/>
            <person name="Nagy L.G."/>
            <person name="Floudas D."/>
            <person name="Copeland A."/>
            <person name="Barry K.W."/>
            <person name="Cichocki N."/>
            <person name="Veneault-Fourrey C."/>
            <person name="LaButti K."/>
            <person name="Lindquist E.A."/>
            <person name="Lipzen A."/>
            <person name="Lundell T."/>
            <person name="Morin E."/>
            <person name="Murat C."/>
            <person name="Riley R."/>
            <person name="Ohm R."/>
            <person name="Sun H."/>
            <person name="Tunlid A."/>
            <person name="Henrissat B."/>
            <person name="Grigoriev I.V."/>
            <person name="Hibbett D.S."/>
            <person name="Martin F."/>
        </authorList>
    </citation>
    <scope>NUCLEOTIDE SEQUENCE [LARGE SCALE GENOMIC DNA]</scope>
    <source>
        <strain evidence="2">LaAM-08-1</strain>
    </source>
</reference>
<keyword evidence="2" id="KW-1185">Reference proteome</keyword>
<sequence length="78" mass="8575">MVNPYNLLIMPKRVVVVNFGGASVRPQGCTNKQWARRVDGEGDSVAVGKVVKRIVGKEEFEQLMSSEVEGSDPQLNDN</sequence>
<evidence type="ECO:0000313" key="2">
    <source>
        <dbReference type="Proteomes" id="UP000054477"/>
    </source>
</evidence>
<name>A0A0C9XVJ7_9AGAR</name>
<gene>
    <name evidence="1" type="ORF">K443DRAFT_678197</name>
</gene>